<dbReference type="Pfam" id="PF11258">
    <property type="entry name" value="DUF3048"/>
    <property type="match status" value="1"/>
</dbReference>
<dbReference type="SUPFAM" id="SSF159774">
    <property type="entry name" value="YerB-like"/>
    <property type="match status" value="1"/>
</dbReference>
<dbReference type="Pfam" id="PF17479">
    <property type="entry name" value="DUF3048_C"/>
    <property type="match status" value="1"/>
</dbReference>
<evidence type="ECO:0000259" key="2">
    <source>
        <dbReference type="Pfam" id="PF11258"/>
    </source>
</evidence>
<name>A0A6L6L6C1_9FIRM</name>
<evidence type="ECO:0000313" key="5">
    <source>
        <dbReference type="Proteomes" id="UP000478483"/>
    </source>
</evidence>
<gene>
    <name evidence="4" type="ORF">GMD50_12815</name>
</gene>
<protein>
    <submittedName>
        <fullName evidence="4">DUF3048 domain-containing protein</fullName>
    </submittedName>
</protein>
<feature type="domain" description="DUF3048" evidence="3">
    <location>
        <begin position="234"/>
        <end position="345"/>
    </location>
</feature>
<accession>A0A6L6L6C1</accession>
<dbReference type="AlphaFoldDB" id="A0A6L6L6C1"/>
<feature type="domain" description="DUF3048" evidence="2">
    <location>
        <begin position="58"/>
        <end position="198"/>
    </location>
</feature>
<evidence type="ECO:0000256" key="1">
    <source>
        <dbReference type="SAM" id="MobiDB-lite"/>
    </source>
</evidence>
<dbReference type="InterPro" id="IPR023158">
    <property type="entry name" value="YerB-like_sf"/>
</dbReference>
<proteinExistence type="predicted"/>
<reference evidence="4 5" key="1">
    <citation type="journal article" date="2019" name="Nat. Med.">
        <title>A library of human gut bacterial isolates paired with longitudinal multiomics data enables mechanistic microbiome research.</title>
        <authorList>
            <person name="Poyet M."/>
            <person name="Groussin M."/>
            <person name="Gibbons S.M."/>
            <person name="Avila-Pacheco J."/>
            <person name="Jiang X."/>
            <person name="Kearney S.M."/>
            <person name="Perrotta A.R."/>
            <person name="Berdy B."/>
            <person name="Zhao S."/>
            <person name="Lieberman T.D."/>
            <person name="Swanson P.K."/>
            <person name="Smith M."/>
            <person name="Roesemann S."/>
            <person name="Alexander J.E."/>
            <person name="Rich S.A."/>
            <person name="Livny J."/>
            <person name="Vlamakis H."/>
            <person name="Clish C."/>
            <person name="Bullock K."/>
            <person name="Deik A."/>
            <person name="Scott J."/>
            <person name="Pierce K.A."/>
            <person name="Xavier R.J."/>
            <person name="Alm E.J."/>
        </authorList>
    </citation>
    <scope>NUCLEOTIDE SEQUENCE [LARGE SCALE GENOMIC DNA]</scope>
    <source>
        <strain evidence="4 5">BIOML-A1</strain>
    </source>
</reference>
<evidence type="ECO:0000259" key="3">
    <source>
        <dbReference type="Pfam" id="PF17479"/>
    </source>
</evidence>
<feature type="compositionally biased region" description="Acidic residues" evidence="1">
    <location>
        <begin position="39"/>
        <end position="48"/>
    </location>
</feature>
<dbReference type="EMBL" id="WNAJ01000016">
    <property type="protein sequence ID" value="MTR85913.1"/>
    <property type="molecule type" value="Genomic_DNA"/>
</dbReference>
<dbReference type="Gene3D" id="3.50.90.10">
    <property type="entry name" value="YerB-like"/>
    <property type="match status" value="1"/>
</dbReference>
<sequence length="359" mass="40035">MLTALAMAASMAACGDKKTDETAADSTEVAMTEAGTESTEAETESEEVLPEGMYRSELTNELIDESLKNQRPIAVMVDNESIALPHYGLSQADVVYEMMNSTLNGRITRFMVLVKDWENIKQLGSIRSVRPTNILIASEWNAVICHDGGPFYIDEYMADPSVDNFSGTFSRVDNGKSREYTEYILPGDLDKNFENSGVSKEYTSYYEGPHYQFASESNPVDLSSASDAIDANTVDLPFPHNGSYLEYNADDQLYYYSEYGKAHVDPGNDNKQLCFKNLLIQSCGYTQYDEHGYLIFDCVSQGGGYYVTNGKAIPVTWKKEKMTSPTHYYDAAGNEIKINTGKTYVGFVPVDDWLDLVIE</sequence>
<dbReference type="InterPro" id="IPR021416">
    <property type="entry name" value="DUF3048_N"/>
</dbReference>
<comment type="caution">
    <text evidence="4">The sequence shown here is derived from an EMBL/GenBank/DDBJ whole genome shotgun (WGS) entry which is preliminary data.</text>
</comment>
<dbReference type="Proteomes" id="UP000478483">
    <property type="component" value="Unassembled WGS sequence"/>
</dbReference>
<organism evidence="4 5">
    <name type="scientific">Roseburia intestinalis</name>
    <dbReference type="NCBI Taxonomy" id="166486"/>
    <lineage>
        <taxon>Bacteria</taxon>
        <taxon>Bacillati</taxon>
        <taxon>Bacillota</taxon>
        <taxon>Clostridia</taxon>
        <taxon>Lachnospirales</taxon>
        <taxon>Lachnospiraceae</taxon>
        <taxon>Roseburia</taxon>
    </lineage>
</organism>
<feature type="region of interest" description="Disordered" evidence="1">
    <location>
        <begin position="15"/>
        <end position="48"/>
    </location>
</feature>
<dbReference type="InterPro" id="IPR035328">
    <property type="entry name" value="DUF3048_C"/>
</dbReference>
<evidence type="ECO:0000313" key="4">
    <source>
        <dbReference type="EMBL" id="MTR85913.1"/>
    </source>
</evidence>